<keyword evidence="6 7" id="KW-0413">Isomerase</keyword>
<evidence type="ECO:0000259" key="9">
    <source>
        <dbReference type="PROSITE" id="PS50198"/>
    </source>
</evidence>
<comment type="caution">
    <text evidence="10">The sequence shown here is derived from an EMBL/GenBank/DDBJ whole genome shotgun (WGS) entry which is preliminary data.</text>
</comment>
<reference evidence="10 11" key="1">
    <citation type="journal article" date="2020" name="Arch. Microbiol.">
        <title>The genome sequence of the giant phototrophic gammaproteobacterium Thiospirillum jenense gives insight into its physiological properties and phylogenetic relationships.</title>
        <authorList>
            <person name="Imhoff J.F."/>
            <person name="Meyer T.E."/>
            <person name="Kyndt J.A."/>
        </authorList>
    </citation>
    <scope>NUCLEOTIDE SEQUENCE [LARGE SCALE GENOMIC DNA]</scope>
    <source>
        <strain evidence="10 11">DSM 216</strain>
    </source>
</reference>
<dbReference type="InterPro" id="IPR023058">
    <property type="entry name" value="PPIase_PpiC_CS"/>
</dbReference>
<dbReference type="Pfam" id="PF00639">
    <property type="entry name" value="Rotamase"/>
    <property type="match status" value="1"/>
</dbReference>
<dbReference type="SUPFAM" id="SSF54534">
    <property type="entry name" value="FKBP-like"/>
    <property type="match status" value="1"/>
</dbReference>
<evidence type="ECO:0000256" key="4">
    <source>
        <dbReference type="ARBA" id="ARBA00022729"/>
    </source>
</evidence>
<feature type="chain" id="PRO_5033016465" description="peptidylprolyl isomerase" evidence="8">
    <location>
        <begin position="32"/>
        <end position="314"/>
    </location>
</feature>
<dbReference type="Gene3D" id="3.10.50.40">
    <property type="match status" value="1"/>
</dbReference>
<keyword evidence="4 8" id="KW-0732">Signal</keyword>
<dbReference type="InterPro" id="IPR050245">
    <property type="entry name" value="PrsA_foldase"/>
</dbReference>
<dbReference type="Proteomes" id="UP000548632">
    <property type="component" value="Unassembled WGS sequence"/>
</dbReference>
<evidence type="ECO:0000256" key="6">
    <source>
        <dbReference type="ARBA" id="ARBA00023235"/>
    </source>
</evidence>
<protein>
    <recommendedName>
        <fullName evidence="3">peptidylprolyl isomerase</fullName>
        <ecNumber evidence="3">5.2.1.8</ecNumber>
    </recommendedName>
</protein>
<dbReference type="EMBL" id="JABVCQ010000042">
    <property type="protein sequence ID" value="MBB1127228.1"/>
    <property type="molecule type" value="Genomic_DNA"/>
</dbReference>
<gene>
    <name evidence="10" type="ORF">HUK38_13495</name>
</gene>
<evidence type="ECO:0000256" key="2">
    <source>
        <dbReference type="ARBA" id="ARBA00007656"/>
    </source>
</evidence>
<keyword evidence="11" id="KW-1185">Reference proteome</keyword>
<dbReference type="PANTHER" id="PTHR47245:SF1">
    <property type="entry name" value="FOLDASE PROTEIN PRSA"/>
    <property type="match status" value="1"/>
</dbReference>
<dbReference type="InterPro" id="IPR000297">
    <property type="entry name" value="PPIase_PpiC"/>
</dbReference>
<feature type="domain" description="PpiC" evidence="9">
    <location>
        <begin position="159"/>
        <end position="249"/>
    </location>
</feature>
<dbReference type="AlphaFoldDB" id="A0A839HKM0"/>
<evidence type="ECO:0000313" key="11">
    <source>
        <dbReference type="Proteomes" id="UP000548632"/>
    </source>
</evidence>
<dbReference type="RefSeq" id="WP_182584855.1">
    <property type="nucleotide sequence ID" value="NZ_JABVCQ010000042.1"/>
</dbReference>
<proteinExistence type="inferred from homology"/>
<sequence>MRTLQSKISLPRKSLSLLFATTLCGATSLWAANQDEVARLADPANPLDDPNTIIATVNDVQYPLDVFRVFYNERLQQSGGQNSPELQEQAFNEFLNLIVASQEGTALKLEKKREVQAALELQKMVILSTAALQTMAADVKPTDEELKTAYDQFVKQAKRTEYKARHILVDTEEKAKKLIKQLEKGKNFEELANEKSLGPTAEKGGDLGWFDLRQMVKPFADAVTQLKPGAYTIKPVQTQFGWHVILLEDTRMAEPPKFEDAKAQIEASVRRQKVVEKLGELRKAAQVKLNETVVKMKKPEDAEKASGDAVKTDK</sequence>
<dbReference type="PANTHER" id="PTHR47245">
    <property type="entry name" value="PEPTIDYLPROLYL ISOMERASE"/>
    <property type="match status" value="1"/>
</dbReference>
<evidence type="ECO:0000256" key="1">
    <source>
        <dbReference type="ARBA" id="ARBA00000971"/>
    </source>
</evidence>
<keyword evidence="5 7" id="KW-0697">Rotamase</keyword>
<dbReference type="PROSITE" id="PS01096">
    <property type="entry name" value="PPIC_PPIASE_1"/>
    <property type="match status" value="1"/>
</dbReference>
<comment type="similarity">
    <text evidence="2">Belongs to the PpiC/parvulin rotamase family.</text>
</comment>
<evidence type="ECO:0000256" key="7">
    <source>
        <dbReference type="PROSITE-ProRule" id="PRU00278"/>
    </source>
</evidence>
<comment type="catalytic activity">
    <reaction evidence="1">
        <text>[protein]-peptidylproline (omega=180) = [protein]-peptidylproline (omega=0)</text>
        <dbReference type="Rhea" id="RHEA:16237"/>
        <dbReference type="Rhea" id="RHEA-COMP:10747"/>
        <dbReference type="Rhea" id="RHEA-COMP:10748"/>
        <dbReference type="ChEBI" id="CHEBI:83833"/>
        <dbReference type="ChEBI" id="CHEBI:83834"/>
        <dbReference type="EC" id="5.2.1.8"/>
    </reaction>
</comment>
<evidence type="ECO:0000256" key="8">
    <source>
        <dbReference type="SAM" id="SignalP"/>
    </source>
</evidence>
<name>A0A839HKM0_9GAMM</name>
<organism evidence="10 11">
    <name type="scientific">Thiospirillum jenense</name>
    <dbReference type="NCBI Taxonomy" id="1653858"/>
    <lineage>
        <taxon>Bacteria</taxon>
        <taxon>Pseudomonadati</taxon>
        <taxon>Pseudomonadota</taxon>
        <taxon>Gammaproteobacteria</taxon>
        <taxon>Chromatiales</taxon>
        <taxon>Chromatiaceae</taxon>
        <taxon>Thiospirillum</taxon>
    </lineage>
</organism>
<evidence type="ECO:0000313" key="10">
    <source>
        <dbReference type="EMBL" id="MBB1127228.1"/>
    </source>
</evidence>
<dbReference type="SUPFAM" id="SSF109998">
    <property type="entry name" value="Triger factor/SurA peptide-binding domain-like"/>
    <property type="match status" value="1"/>
</dbReference>
<evidence type="ECO:0000256" key="5">
    <source>
        <dbReference type="ARBA" id="ARBA00023110"/>
    </source>
</evidence>
<dbReference type="GO" id="GO:0003755">
    <property type="term" value="F:peptidyl-prolyl cis-trans isomerase activity"/>
    <property type="evidence" value="ECO:0007669"/>
    <property type="project" value="UniProtKB-KW"/>
</dbReference>
<dbReference type="PROSITE" id="PS50198">
    <property type="entry name" value="PPIC_PPIASE_2"/>
    <property type="match status" value="1"/>
</dbReference>
<dbReference type="EC" id="5.2.1.8" evidence="3"/>
<dbReference type="InterPro" id="IPR046357">
    <property type="entry name" value="PPIase_dom_sf"/>
</dbReference>
<evidence type="ECO:0000256" key="3">
    <source>
        <dbReference type="ARBA" id="ARBA00013194"/>
    </source>
</evidence>
<dbReference type="InterPro" id="IPR027304">
    <property type="entry name" value="Trigger_fact/SurA_dom_sf"/>
</dbReference>
<feature type="signal peptide" evidence="8">
    <location>
        <begin position="1"/>
        <end position="31"/>
    </location>
</feature>
<accession>A0A839HKM0</accession>